<gene>
    <name evidence="1" type="ORF">E1B28_003708</name>
</gene>
<evidence type="ECO:0000313" key="1">
    <source>
        <dbReference type="EMBL" id="KAG7096260.1"/>
    </source>
</evidence>
<protein>
    <submittedName>
        <fullName evidence="1">Uncharacterized protein</fullName>
    </submittedName>
</protein>
<keyword evidence="2" id="KW-1185">Reference proteome</keyword>
<organism evidence="1 2">
    <name type="scientific">Marasmius oreades</name>
    <name type="common">fairy-ring Marasmius</name>
    <dbReference type="NCBI Taxonomy" id="181124"/>
    <lineage>
        <taxon>Eukaryota</taxon>
        <taxon>Fungi</taxon>
        <taxon>Dikarya</taxon>
        <taxon>Basidiomycota</taxon>
        <taxon>Agaricomycotina</taxon>
        <taxon>Agaricomycetes</taxon>
        <taxon>Agaricomycetidae</taxon>
        <taxon>Agaricales</taxon>
        <taxon>Marasmiineae</taxon>
        <taxon>Marasmiaceae</taxon>
        <taxon>Marasmius</taxon>
    </lineage>
</organism>
<dbReference type="GeneID" id="66072784"/>
<dbReference type="OrthoDB" id="2789670at2759"/>
<name>A0A9P7UX69_9AGAR</name>
<dbReference type="SUPFAM" id="SSF48264">
    <property type="entry name" value="Cytochrome P450"/>
    <property type="match status" value="1"/>
</dbReference>
<dbReference type="GO" id="GO:0016705">
    <property type="term" value="F:oxidoreductase activity, acting on paired donors, with incorporation or reduction of molecular oxygen"/>
    <property type="evidence" value="ECO:0007669"/>
    <property type="project" value="InterPro"/>
</dbReference>
<dbReference type="GO" id="GO:0004497">
    <property type="term" value="F:monooxygenase activity"/>
    <property type="evidence" value="ECO:0007669"/>
    <property type="project" value="InterPro"/>
</dbReference>
<dbReference type="EMBL" id="CM032182">
    <property type="protein sequence ID" value="KAG7096260.1"/>
    <property type="molecule type" value="Genomic_DNA"/>
</dbReference>
<evidence type="ECO:0000313" key="2">
    <source>
        <dbReference type="Proteomes" id="UP001049176"/>
    </source>
</evidence>
<comment type="caution">
    <text evidence="1">The sequence shown here is derived from an EMBL/GenBank/DDBJ whole genome shotgun (WGS) entry which is preliminary data.</text>
</comment>
<accession>A0A9P7UX69</accession>
<dbReference type="GO" id="GO:0020037">
    <property type="term" value="F:heme binding"/>
    <property type="evidence" value="ECO:0007669"/>
    <property type="project" value="InterPro"/>
</dbReference>
<dbReference type="InterPro" id="IPR036396">
    <property type="entry name" value="Cyt_P450_sf"/>
</dbReference>
<sequence>MRFLPREGYTFPPDPRLYVFGTGKRIFPERYLADTLFFITAAMILSVFDIEKKVGKDGKVIEPVVNPITGATTHMTPYECAIKPRYRLLSAGDVDIGKNNTG</sequence>
<dbReference type="GO" id="GO:0005506">
    <property type="term" value="F:iron ion binding"/>
    <property type="evidence" value="ECO:0007669"/>
    <property type="project" value="InterPro"/>
</dbReference>
<proteinExistence type="predicted"/>
<dbReference type="AlphaFoldDB" id="A0A9P7UX69"/>
<dbReference type="Proteomes" id="UP001049176">
    <property type="component" value="Chromosome 2"/>
</dbReference>
<reference evidence="1" key="1">
    <citation type="journal article" date="2021" name="Genome Biol. Evol.">
        <title>The assembled and annotated genome of the fairy-ring fungus Marasmius oreades.</title>
        <authorList>
            <person name="Hiltunen M."/>
            <person name="Ament-Velasquez S.L."/>
            <person name="Johannesson H."/>
        </authorList>
    </citation>
    <scope>NUCLEOTIDE SEQUENCE</scope>
    <source>
        <strain evidence="1">03SP1</strain>
    </source>
</reference>
<dbReference type="RefSeq" id="XP_043012730.1">
    <property type="nucleotide sequence ID" value="XM_043148138.1"/>
</dbReference>
<dbReference type="KEGG" id="more:E1B28_003708"/>
<dbReference type="Gene3D" id="1.10.630.10">
    <property type="entry name" value="Cytochrome P450"/>
    <property type="match status" value="1"/>
</dbReference>